<gene>
    <name evidence="1" type="ORF">H9828_06490</name>
</gene>
<dbReference type="InterPro" id="IPR032588">
    <property type="entry name" value="Lipase_GDSL_lke"/>
</dbReference>
<keyword evidence="1" id="KW-0378">Hydrolase</keyword>
<dbReference type="InterPro" id="IPR036514">
    <property type="entry name" value="SGNH_hydro_sf"/>
</dbReference>
<sequence length="503" mass="56405">MTRYLRIFATCIALALAGSCDDDSAPEPQIPEGKRPILLKVDYEALSSRVVQEVQPYDYWGINDQLRLGYMTDTRTSGVASCISLDNHTACFIVEADYAAQQLFAYFTSNSGVAYNRTMTFDIPTTQRKTSHDDYGDARRYMEFYTRPVSLTPDTEEVTAIACPTGSMLRLMIYDSRNPGVKEAIQHVDFESFFAEPIAGNLSCDLTTGEVTKLSTTGTRVSVVWDPISDADLLTVPGSKEQAQMIGMVVLPTDRVSGTFSVVTDQYTYTFPVTEAMRFDAGYERTIWLDLAEADWREVCYVGVLGDSISTFLGYISSEYGAYYPAGDVTEVSDTYWYKLIYEYMTNGELDINSSFAGTRVTTDPKYPGYDFVSRCCDFIHPDVVLIHGGTNDTNNSVPLGAYDYDLPVESLNPDEFRPAYIKLIRTMQERYEGVQLICIVGDRLGENYARSVVEIADHFGLPCVNFYGDGDNIPKYSGSHPTAEGFSYMARKIYEQTKEYLR</sequence>
<evidence type="ECO:0000313" key="1">
    <source>
        <dbReference type="EMBL" id="HIY69046.1"/>
    </source>
</evidence>
<dbReference type="PROSITE" id="PS51257">
    <property type="entry name" value="PROKAR_LIPOPROTEIN"/>
    <property type="match status" value="1"/>
</dbReference>
<dbReference type="GO" id="GO:0016788">
    <property type="term" value="F:hydrolase activity, acting on ester bonds"/>
    <property type="evidence" value="ECO:0007669"/>
    <property type="project" value="UniProtKB-ARBA"/>
</dbReference>
<dbReference type="Proteomes" id="UP000886844">
    <property type="component" value="Unassembled WGS sequence"/>
</dbReference>
<dbReference type="CDD" id="cd00229">
    <property type="entry name" value="SGNH_hydrolase"/>
    <property type="match status" value="1"/>
</dbReference>
<accession>A0A9D2CB80</accession>
<dbReference type="Gene3D" id="3.40.50.1110">
    <property type="entry name" value="SGNH hydrolase"/>
    <property type="match status" value="1"/>
</dbReference>
<organism evidence="1 2">
    <name type="scientific">Candidatus Alistipes intestinigallinarum</name>
    <dbReference type="NCBI Taxonomy" id="2838440"/>
    <lineage>
        <taxon>Bacteria</taxon>
        <taxon>Pseudomonadati</taxon>
        <taxon>Bacteroidota</taxon>
        <taxon>Bacteroidia</taxon>
        <taxon>Bacteroidales</taxon>
        <taxon>Rikenellaceae</taxon>
        <taxon>Alistipes</taxon>
    </lineage>
</organism>
<dbReference type="EMBL" id="DXDA01000056">
    <property type="protein sequence ID" value="HIY69046.1"/>
    <property type="molecule type" value="Genomic_DNA"/>
</dbReference>
<dbReference type="Pfam" id="PF16255">
    <property type="entry name" value="Lipase_GDSL_lke"/>
    <property type="match status" value="1"/>
</dbReference>
<dbReference type="SUPFAM" id="SSF52266">
    <property type="entry name" value="SGNH hydrolase"/>
    <property type="match status" value="1"/>
</dbReference>
<reference evidence="1" key="1">
    <citation type="journal article" date="2021" name="PeerJ">
        <title>Extensive microbial diversity within the chicken gut microbiome revealed by metagenomics and culture.</title>
        <authorList>
            <person name="Gilroy R."/>
            <person name="Ravi A."/>
            <person name="Getino M."/>
            <person name="Pursley I."/>
            <person name="Horton D.L."/>
            <person name="Alikhan N.F."/>
            <person name="Baker D."/>
            <person name="Gharbi K."/>
            <person name="Hall N."/>
            <person name="Watson M."/>
            <person name="Adriaenssens E.M."/>
            <person name="Foster-Nyarko E."/>
            <person name="Jarju S."/>
            <person name="Secka A."/>
            <person name="Antonio M."/>
            <person name="Oren A."/>
            <person name="Chaudhuri R.R."/>
            <person name="La Ragione R."/>
            <person name="Hildebrand F."/>
            <person name="Pallen M.J."/>
        </authorList>
    </citation>
    <scope>NUCLEOTIDE SEQUENCE</scope>
    <source>
        <strain evidence="1">5134</strain>
    </source>
</reference>
<reference evidence="1" key="2">
    <citation type="submission" date="2021-04" db="EMBL/GenBank/DDBJ databases">
        <authorList>
            <person name="Gilroy R."/>
        </authorList>
    </citation>
    <scope>NUCLEOTIDE SEQUENCE</scope>
    <source>
        <strain evidence="1">5134</strain>
    </source>
</reference>
<evidence type="ECO:0000313" key="2">
    <source>
        <dbReference type="Proteomes" id="UP000886844"/>
    </source>
</evidence>
<name>A0A9D2CB80_9BACT</name>
<protein>
    <submittedName>
        <fullName evidence="1">SGNH/GDSL hydrolase family protein</fullName>
    </submittedName>
</protein>
<comment type="caution">
    <text evidence="1">The sequence shown here is derived from an EMBL/GenBank/DDBJ whole genome shotgun (WGS) entry which is preliminary data.</text>
</comment>
<dbReference type="AlphaFoldDB" id="A0A9D2CB80"/>
<proteinExistence type="predicted"/>